<proteinExistence type="predicted"/>
<evidence type="ECO:0000313" key="2">
    <source>
        <dbReference type="EMBL" id="KAI9192197.1"/>
    </source>
</evidence>
<dbReference type="InterPro" id="IPR012337">
    <property type="entry name" value="RNaseH-like_sf"/>
</dbReference>
<dbReference type="PANTHER" id="PTHR47723">
    <property type="entry name" value="OS05G0353850 PROTEIN"/>
    <property type="match status" value="1"/>
</dbReference>
<dbReference type="InterPro" id="IPR002156">
    <property type="entry name" value="RNaseH_domain"/>
</dbReference>
<keyword evidence="3" id="KW-1185">Reference proteome</keyword>
<name>A0AAD5NZY3_ACENE</name>
<comment type="caution">
    <text evidence="2">The sequence shown here is derived from an EMBL/GenBank/DDBJ whole genome shotgun (WGS) entry which is preliminary data.</text>
</comment>
<dbReference type="PANTHER" id="PTHR47723:SF21">
    <property type="entry name" value="POLYNUCLEOTIDYL TRANSFERASE, RIBONUCLEASE H-LIKE SUPERFAMILY PROTEIN"/>
    <property type="match status" value="1"/>
</dbReference>
<gene>
    <name evidence="2" type="ORF">LWI28_019480</name>
</gene>
<dbReference type="GO" id="GO:0003676">
    <property type="term" value="F:nucleic acid binding"/>
    <property type="evidence" value="ECO:0007669"/>
    <property type="project" value="InterPro"/>
</dbReference>
<protein>
    <recommendedName>
        <fullName evidence="1">RNase H type-1 domain-containing protein</fullName>
    </recommendedName>
</protein>
<dbReference type="SUPFAM" id="SSF53098">
    <property type="entry name" value="Ribonuclease H-like"/>
    <property type="match status" value="1"/>
</dbReference>
<dbReference type="AlphaFoldDB" id="A0AAD5NZY3"/>
<dbReference type="EMBL" id="JAJSOW010000004">
    <property type="protein sequence ID" value="KAI9192197.1"/>
    <property type="molecule type" value="Genomic_DNA"/>
</dbReference>
<sequence length="215" mass="23221">MVRKLEKESDGAIVTIEDVETYSKVPRVGDLLLEYQSTRKVLSLATKPSAADSRTWLAPLLGCLKLNSDVSVKSGKDFIGIGAAIRDSSGKVVAAISKPMVGNFPVELGEFLALREGLILAKSHNLVVNYVEVDALNTASMLNSVKPFLGDAMFIISDIKALFIEVGVISCKAVPRVSNKFAHSLANLPFSSGEDLLWRDVDPLVFSCFSAFSIK</sequence>
<reference evidence="2" key="1">
    <citation type="journal article" date="2022" name="Plant J.">
        <title>Strategies of tolerance reflected in two North American maple genomes.</title>
        <authorList>
            <person name="McEvoy S.L."/>
            <person name="Sezen U.U."/>
            <person name="Trouern-Trend A."/>
            <person name="McMahon S.M."/>
            <person name="Schaberg P.G."/>
            <person name="Yang J."/>
            <person name="Wegrzyn J.L."/>
            <person name="Swenson N.G."/>
        </authorList>
    </citation>
    <scope>NUCLEOTIDE SEQUENCE</scope>
    <source>
        <strain evidence="2">91603</strain>
    </source>
</reference>
<dbReference type="CDD" id="cd06222">
    <property type="entry name" value="RNase_H_like"/>
    <property type="match status" value="1"/>
</dbReference>
<dbReference type="GO" id="GO:0004523">
    <property type="term" value="F:RNA-DNA hybrid ribonuclease activity"/>
    <property type="evidence" value="ECO:0007669"/>
    <property type="project" value="InterPro"/>
</dbReference>
<dbReference type="Proteomes" id="UP001064489">
    <property type="component" value="Chromosome 6"/>
</dbReference>
<reference evidence="2" key="2">
    <citation type="submission" date="2023-02" db="EMBL/GenBank/DDBJ databases">
        <authorList>
            <person name="Swenson N.G."/>
            <person name="Wegrzyn J.L."/>
            <person name="Mcevoy S.L."/>
        </authorList>
    </citation>
    <scope>NUCLEOTIDE SEQUENCE</scope>
    <source>
        <strain evidence="2">91603</strain>
        <tissue evidence="2">Leaf</tissue>
    </source>
</reference>
<dbReference type="Pfam" id="PF13456">
    <property type="entry name" value="RVT_3"/>
    <property type="match status" value="1"/>
</dbReference>
<dbReference type="InterPro" id="IPR053151">
    <property type="entry name" value="RNase_H-like"/>
</dbReference>
<evidence type="ECO:0000313" key="3">
    <source>
        <dbReference type="Proteomes" id="UP001064489"/>
    </source>
</evidence>
<evidence type="ECO:0000259" key="1">
    <source>
        <dbReference type="Pfam" id="PF13456"/>
    </source>
</evidence>
<accession>A0AAD5NZY3</accession>
<dbReference type="InterPro" id="IPR044730">
    <property type="entry name" value="RNase_H-like_dom_plant"/>
</dbReference>
<organism evidence="2 3">
    <name type="scientific">Acer negundo</name>
    <name type="common">Box elder</name>
    <dbReference type="NCBI Taxonomy" id="4023"/>
    <lineage>
        <taxon>Eukaryota</taxon>
        <taxon>Viridiplantae</taxon>
        <taxon>Streptophyta</taxon>
        <taxon>Embryophyta</taxon>
        <taxon>Tracheophyta</taxon>
        <taxon>Spermatophyta</taxon>
        <taxon>Magnoliopsida</taxon>
        <taxon>eudicotyledons</taxon>
        <taxon>Gunneridae</taxon>
        <taxon>Pentapetalae</taxon>
        <taxon>rosids</taxon>
        <taxon>malvids</taxon>
        <taxon>Sapindales</taxon>
        <taxon>Sapindaceae</taxon>
        <taxon>Hippocastanoideae</taxon>
        <taxon>Acereae</taxon>
        <taxon>Acer</taxon>
    </lineage>
</organism>
<feature type="domain" description="RNase H type-1" evidence="1">
    <location>
        <begin position="67"/>
        <end position="187"/>
    </location>
</feature>